<organism evidence="1 2">
    <name type="scientific">Marinicella sediminis</name>
    <dbReference type="NCBI Taxonomy" id="1792834"/>
    <lineage>
        <taxon>Bacteria</taxon>
        <taxon>Pseudomonadati</taxon>
        <taxon>Pseudomonadota</taxon>
        <taxon>Gammaproteobacteria</taxon>
        <taxon>Lysobacterales</taxon>
        <taxon>Marinicellaceae</taxon>
        <taxon>Marinicella</taxon>
    </lineage>
</organism>
<dbReference type="SUPFAM" id="SSF75169">
    <property type="entry name" value="DsrEFH-like"/>
    <property type="match status" value="1"/>
</dbReference>
<dbReference type="Proteomes" id="UP001595533">
    <property type="component" value="Unassembled WGS sequence"/>
</dbReference>
<dbReference type="EMBL" id="JBHRTS010000008">
    <property type="protein sequence ID" value="MFC3195374.1"/>
    <property type="molecule type" value="Genomic_DNA"/>
</dbReference>
<sequence length="109" mass="12314">MKFCLLINPAHHWQACLHEALALASTMDQQGQTVHSVFFYGSSVLLSTDSQWLECWQSIQNTHQTRLMICRTMLDHHDQEPPDSPAFEVVGMASLASAMEQADRIVELT</sequence>
<evidence type="ECO:0000313" key="1">
    <source>
        <dbReference type="EMBL" id="MFC3195374.1"/>
    </source>
</evidence>
<reference evidence="2" key="1">
    <citation type="journal article" date="2019" name="Int. J. Syst. Evol. Microbiol.">
        <title>The Global Catalogue of Microorganisms (GCM) 10K type strain sequencing project: providing services to taxonomists for standard genome sequencing and annotation.</title>
        <authorList>
            <consortium name="The Broad Institute Genomics Platform"/>
            <consortium name="The Broad Institute Genome Sequencing Center for Infectious Disease"/>
            <person name="Wu L."/>
            <person name="Ma J."/>
        </authorList>
    </citation>
    <scope>NUCLEOTIDE SEQUENCE [LARGE SCALE GENOMIC DNA]</scope>
    <source>
        <strain evidence="2">KCTC 42953</strain>
    </source>
</reference>
<dbReference type="Pfam" id="PF02635">
    <property type="entry name" value="DsrE"/>
    <property type="match status" value="1"/>
</dbReference>
<dbReference type="Gene3D" id="3.40.1260.10">
    <property type="entry name" value="DsrEFH-like"/>
    <property type="match status" value="1"/>
</dbReference>
<keyword evidence="2" id="KW-1185">Reference proteome</keyword>
<name>A0ABV7JEU2_9GAMM</name>
<accession>A0ABV7JEU2</accession>
<protein>
    <submittedName>
        <fullName evidence="1">DsrE family protein</fullName>
    </submittedName>
</protein>
<dbReference type="RefSeq" id="WP_077413015.1">
    <property type="nucleotide sequence ID" value="NZ_JBHRTS010000008.1"/>
</dbReference>
<dbReference type="InterPro" id="IPR027396">
    <property type="entry name" value="DsrEFH-like"/>
</dbReference>
<gene>
    <name evidence="1" type="ORF">ACFODZ_14060</name>
</gene>
<evidence type="ECO:0000313" key="2">
    <source>
        <dbReference type="Proteomes" id="UP001595533"/>
    </source>
</evidence>
<proteinExistence type="predicted"/>
<dbReference type="InterPro" id="IPR003787">
    <property type="entry name" value="Sulphur_relay_DsrE/F-like"/>
</dbReference>
<comment type="caution">
    <text evidence="1">The sequence shown here is derived from an EMBL/GenBank/DDBJ whole genome shotgun (WGS) entry which is preliminary data.</text>
</comment>